<dbReference type="GO" id="GO:0016787">
    <property type="term" value="F:hydrolase activity"/>
    <property type="evidence" value="ECO:0007669"/>
    <property type="project" value="UniProtKB-KW"/>
</dbReference>
<feature type="region of interest" description="Disordered" evidence="5">
    <location>
        <begin position="322"/>
        <end position="478"/>
    </location>
</feature>
<dbReference type="PANTHER" id="PTHR47835">
    <property type="entry name" value="HFM1, ATP DEPENDENT DNA HELICASE HOMOLOG"/>
    <property type="match status" value="1"/>
</dbReference>
<dbReference type="CDD" id="cd18795">
    <property type="entry name" value="SF2_C_Ski2"/>
    <property type="match status" value="1"/>
</dbReference>
<evidence type="ECO:0000313" key="10">
    <source>
        <dbReference type="Proteomes" id="UP000238274"/>
    </source>
</evidence>
<feature type="region of interest" description="Disordered" evidence="5">
    <location>
        <begin position="1924"/>
        <end position="2193"/>
    </location>
</feature>
<dbReference type="PANTHER" id="PTHR47835:SF3">
    <property type="entry name" value="HELICASE FOR MEIOSIS 1"/>
    <property type="match status" value="1"/>
</dbReference>
<reference evidence="9 10" key="1">
    <citation type="submission" date="2017-12" db="EMBL/GenBank/DDBJ databases">
        <title>Gene loss provides genomic basis for host adaptation in cereal stripe rust fungi.</title>
        <authorList>
            <person name="Xia C."/>
        </authorList>
    </citation>
    <scope>NUCLEOTIDE SEQUENCE [LARGE SCALE GENOMIC DNA]</scope>
    <source>
        <strain evidence="9 10">93TX-2</strain>
    </source>
</reference>
<feature type="domain" description="Helicase ATP-binding" evidence="7">
    <location>
        <begin position="898"/>
        <end position="1070"/>
    </location>
</feature>
<organism evidence="9 10">
    <name type="scientific">Puccinia striiformis</name>
    <dbReference type="NCBI Taxonomy" id="27350"/>
    <lineage>
        <taxon>Eukaryota</taxon>
        <taxon>Fungi</taxon>
        <taxon>Dikarya</taxon>
        <taxon>Basidiomycota</taxon>
        <taxon>Pucciniomycotina</taxon>
        <taxon>Pucciniomycetes</taxon>
        <taxon>Pucciniales</taxon>
        <taxon>Pucciniaceae</taxon>
        <taxon>Puccinia</taxon>
    </lineage>
</organism>
<feature type="compositionally biased region" description="Basic and acidic residues" evidence="5">
    <location>
        <begin position="1987"/>
        <end position="2011"/>
    </location>
</feature>
<feature type="compositionally biased region" description="Polar residues" evidence="5">
    <location>
        <begin position="1946"/>
        <end position="1958"/>
    </location>
</feature>
<keyword evidence="6" id="KW-1133">Transmembrane helix</keyword>
<keyword evidence="3" id="KW-0067">ATP-binding</keyword>
<dbReference type="SUPFAM" id="SSF52540">
    <property type="entry name" value="P-loop containing nucleoside triphosphate hydrolases"/>
    <property type="match status" value="1"/>
</dbReference>
<comment type="caution">
    <text evidence="9">The sequence shown here is derived from an EMBL/GenBank/DDBJ whole genome shotgun (WGS) entry which is preliminary data.</text>
</comment>
<feature type="transmembrane region" description="Helical" evidence="6">
    <location>
        <begin position="93"/>
        <end position="117"/>
    </location>
</feature>
<keyword evidence="2" id="KW-0547">Nucleotide-binding</keyword>
<reference evidence="10" key="3">
    <citation type="journal article" date="2018" name="Mol. Plant Microbe Interact.">
        <title>Genome sequence resources for the wheat stripe rust pathogen (Puccinia striiformis f. sp. tritici) and the barley stripe rust pathogen (Puccinia striiformis f. sp. hordei).</title>
        <authorList>
            <person name="Xia C."/>
            <person name="Wang M."/>
            <person name="Yin C."/>
            <person name="Cornejo O.E."/>
            <person name="Hulbert S.H."/>
            <person name="Chen X."/>
        </authorList>
    </citation>
    <scope>NUCLEOTIDE SEQUENCE [LARGE SCALE GENOMIC DNA]</scope>
    <source>
        <strain evidence="10">93TX-2</strain>
    </source>
</reference>
<feature type="region of interest" description="Disordered" evidence="5">
    <location>
        <begin position="515"/>
        <end position="550"/>
    </location>
</feature>
<feature type="compositionally biased region" description="Basic residues" evidence="5">
    <location>
        <begin position="13"/>
        <end position="22"/>
    </location>
</feature>
<evidence type="ECO:0000256" key="4">
    <source>
        <dbReference type="SAM" id="Coils"/>
    </source>
</evidence>
<feature type="compositionally biased region" description="Basic and acidic residues" evidence="5">
    <location>
        <begin position="2167"/>
        <end position="2182"/>
    </location>
</feature>
<dbReference type="InterPro" id="IPR027417">
    <property type="entry name" value="P-loop_NTPase"/>
</dbReference>
<dbReference type="Gene3D" id="1.10.10.10">
    <property type="entry name" value="Winged helix-like DNA-binding domain superfamily/Winged helix DNA-binding domain"/>
    <property type="match status" value="1"/>
</dbReference>
<feature type="domain" description="Helicase C-terminal" evidence="8">
    <location>
        <begin position="1120"/>
        <end position="1314"/>
    </location>
</feature>
<reference evidence="10" key="2">
    <citation type="journal article" date="2018" name="BMC Genomics">
        <title>Genomic insights into host adaptation between the wheat stripe rust pathogen (Puccinia striiformis f. sp. tritici) and the barley stripe rust pathogen (Puccinia striiformis f. sp. hordei).</title>
        <authorList>
            <person name="Xia C."/>
            <person name="Wang M."/>
            <person name="Yin C."/>
            <person name="Cornejo O.E."/>
            <person name="Hulbert S.H."/>
            <person name="Chen X."/>
        </authorList>
    </citation>
    <scope>NUCLEOTIDE SEQUENCE [LARGE SCALE GENOMIC DNA]</scope>
    <source>
        <strain evidence="10">93TX-2</strain>
    </source>
</reference>
<dbReference type="InterPro" id="IPR036390">
    <property type="entry name" value="WH_DNA-bd_sf"/>
</dbReference>
<dbReference type="SMART" id="SM00973">
    <property type="entry name" value="Sec63"/>
    <property type="match status" value="1"/>
</dbReference>
<feature type="compositionally biased region" description="Basic and acidic residues" evidence="5">
    <location>
        <begin position="1797"/>
        <end position="1808"/>
    </location>
</feature>
<dbReference type="SMART" id="SM00490">
    <property type="entry name" value="HELICc"/>
    <property type="match status" value="1"/>
</dbReference>
<dbReference type="SMART" id="SM00487">
    <property type="entry name" value="DEXDc"/>
    <property type="match status" value="1"/>
</dbReference>
<dbReference type="InterPro" id="IPR001650">
    <property type="entry name" value="Helicase_C-like"/>
</dbReference>
<dbReference type="VEuPathDB" id="FungiDB:PSHT_08116"/>
<feature type="region of interest" description="Disordered" evidence="5">
    <location>
        <begin position="1835"/>
        <end position="1867"/>
    </location>
</feature>
<dbReference type="OrthoDB" id="5575at2759"/>
<dbReference type="GO" id="GO:0003676">
    <property type="term" value="F:nucleic acid binding"/>
    <property type="evidence" value="ECO:0007669"/>
    <property type="project" value="InterPro"/>
</dbReference>
<dbReference type="PROSITE" id="PS51194">
    <property type="entry name" value="HELICASE_CTER"/>
    <property type="match status" value="1"/>
</dbReference>
<dbReference type="GO" id="GO:0043138">
    <property type="term" value="F:3'-5' DNA helicase activity"/>
    <property type="evidence" value="ECO:0007669"/>
    <property type="project" value="UniProtKB-EC"/>
</dbReference>
<dbReference type="VEuPathDB" id="FungiDB:PSTT_13087"/>
<dbReference type="Gene3D" id="3.40.50.300">
    <property type="entry name" value="P-loop containing nucleotide triphosphate hydrolases"/>
    <property type="match status" value="2"/>
</dbReference>
<evidence type="ECO:0000256" key="2">
    <source>
        <dbReference type="ARBA" id="ARBA00022741"/>
    </source>
</evidence>
<sequence length="2211" mass="247137">MSGAFRPTDRSIHPPHRRRHNVPRQDLSPSPTTTQDASNPDSFMSSAPLFNDPNFLTRVPFHHTTRVKLDSAAGATGTSVAQLPGRHFIVPPWLAIVVWMSILFFIGLTVSGFTLSYSARKEFRMRVEEQRKAQMEAQAEHETAECKIPITSKEFKSFTRKSIMVLNSNPPPAGGRHQHNNSVYSIDNAGDLRPRNMFNRPPRNSILVAEITSSGNNFSGDDPFYEFSRQIRQEGLWDLAARKSKAISVVSLSSMMPKMGRRNSNRFTMMDVAEEELDEQSFTPHLNRDNLARPSNNRALRYLEAEQGDNLRIEDHMVQPNRFVPPVPKLPVEFSTDQPGSGEKLSSFNDISFLSHNDHKQRSFPDQATPPPRARIHPQDTTSRRARATEQSNPLEPMDSQSRIPDVLSPPERSASLRGKSGKRAHEYPKTPDSLVTITVPPSDESPDDAMARYASTRASTPSPLPILNQPAPTGDFSPDDAVAQYASARAAGALSPLPKAQKSGSVLGFMRRSLTQTPQSPGDGRDSTASYTNTDYAESATEQPPLTQRSEGFKDLSLQPENGDEHRKTFSVIFEEEDEEDYFGPIKSNQQPFSLSDISSWDNSEINIGQFWGPRLPQRFSSLGKAPLTLKRNPSLTATPYARVPHQRVERDLSTRRSPNTPKPSSPLRTTNATAAPVMRRTASAQARIPLSDHIDSSTSSSRQFALDHPSFLKSQVALLTVHKLSTLHSYLVMDDRYGYRADYPLFKLPSPLSSQSDYFDEGLDDGSLNDLVDTVDRNHKYPSNQYQELPSQGNDQQFTSSPDRDYIPAPQARRNSSNRIHSTEFQDRYDSPCIYPDDTIMDEDYQESYDLPVGYHNRQISDEPFPNLIPVTDLPAPHRVLFEFTHFNSVQSECFPTVYRTNHNVLTNAPTGSGKTVLFELAILRMLEYNQSSKAVYMAPTKSLCAERFQDWSRRFDPLGITCVELTGDSENAGLADAKLANLIITTPEKWDSMTRRWFEFTKLLNNLRLVCIDEVHMLNEERGSVLEVIVARMKTLGTNIRLIALSATVPNISDVAEWLGDGGVADQNQKALPGQAPAKTFIFGEEHRPVKLSKFVYGYSRRPEHTEYQFMSLLNYKLMDHIVTHSSKRPTLVFCGTRKSSLQAAEALSKAYQKMSTQGDDLPWEAPRSAGTFSDKKLTELGSQGIGIHHAGLDHSDRRQVESLFASNQISVLCTTSTLAVGVNLPARCVIIRGTKTYRGGAAGRDGFEDYSELDLIQMMGRAGRPQFDDEGVAVVMTSQNDKMRIEKLVKSETMLESWFPPLVPDERFLIQNLTEHINSEIYMGTITSRSSAIAWLENSFLAVRIKKNAKHYSISDDQIAPDKQLANFAEAALDLLAQDGLIEEDEDHLIRPTELGEIMSKFCLRHKTFLGLARMKSSATMRNLLEIVSGADEYSTLRLRTGEGVAYKTLNSHPELKCSIPGKVTQTWQKVMLLIQAVLGGIPLAEVKVENTNPVMEVNIIWQHLPRICKCLVSLAIARHDSAVKNCLELLRSVTAKAWDDSPWVMRQLDQIGEKSVKRLVDSGISTIDKLQNTSNHRIELILDRNPPFGTRIVRQARSMPKFYCTMEKISEAVVPEGVHVCVGITVGLSDTGEPPVWKWKNYMLMATVLVMTNDQEWIEFRTIQVKLLRETKQFDIECILVKPSQTIVTHVACTQLAGIGTSTRWKPHTLREHYPKPKTITDDEAASLEVLEGLDTKDLAMSSGGSECEVLGKQSKPKATSSNQSLCQERKTAKVPKLHPKNNNLTHIGAAENKRPDSGAGERLKNGRFRCAHRCKGACSHICCRDGVTKPPKIREPKKTSSANSTNPQNSRLPNSLPVNPIRTTNITRTAEDWRRIREAVPGSSTKSNQPKLSGRIRPIKKVVAARRFDSDDNLPSLEELEEISIGESEEKQPEHKDKTQIVSPDAENSLQNRPCEKLTLPEESNLVPKAARRPTGPTSMEKFRNMKKIVEDFDERGIFRQRKDVSSPPCVAPPTIAEDELPQQKGSPTPSPSPRLNSPTPERNCVDQQISQVLSDGDETDELDEDWDLKIFEGYLAPASQEGGAIEESTKRRVDQLDISPSIPTPKKLKPDAGNSLKPSPDAEEIYPELGSNMNRKGDGHAQDQRENAEHQPFRQTPSTGDKEARPESDQGSHNDENDELDSDDSVMGTIDKVLAWAESHVVEE</sequence>
<evidence type="ECO:0000256" key="3">
    <source>
        <dbReference type="ARBA" id="ARBA00022840"/>
    </source>
</evidence>
<dbReference type="Pfam" id="PF00271">
    <property type="entry name" value="Helicase_C"/>
    <property type="match status" value="1"/>
</dbReference>
<dbReference type="InterPro" id="IPR014001">
    <property type="entry name" value="Helicase_ATP-bd"/>
</dbReference>
<dbReference type="GO" id="GO:0005524">
    <property type="term" value="F:ATP binding"/>
    <property type="evidence" value="ECO:0007669"/>
    <property type="project" value="UniProtKB-KW"/>
</dbReference>
<keyword evidence="4" id="KW-0175">Coiled coil</keyword>
<feature type="compositionally biased region" description="Acidic residues" evidence="5">
    <location>
        <begin position="2062"/>
        <end position="2073"/>
    </location>
</feature>
<evidence type="ECO:0000259" key="7">
    <source>
        <dbReference type="PROSITE" id="PS51192"/>
    </source>
</evidence>
<dbReference type="VEuPathDB" id="FungiDB:PSTT_13086"/>
<dbReference type="PROSITE" id="PS51192">
    <property type="entry name" value="HELICASE_ATP_BIND_1"/>
    <property type="match status" value="1"/>
</dbReference>
<dbReference type="GO" id="GO:0051321">
    <property type="term" value="P:meiotic cell cycle"/>
    <property type="evidence" value="ECO:0007669"/>
    <property type="project" value="UniProtKB-KW"/>
</dbReference>
<feature type="compositionally biased region" description="Polar residues" evidence="5">
    <location>
        <begin position="783"/>
        <end position="803"/>
    </location>
</feature>
<feature type="region of interest" description="Disordered" evidence="5">
    <location>
        <begin position="1"/>
        <end position="44"/>
    </location>
</feature>
<dbReference type="InterPro" id="IPR052247">
    <property type="entry name" value="Meiotic_Crossover_Helicase"/>
</dbReference>
<dbReference type="Pfam" id="PF00270">
    <property type="entry name" value="DEAD"/>
    <property type="match status" value="1"/>
</dbReference>
<name>A0A2S4VS52_9BASI</name>
<feature type="compositionally biased region" description="Basic and acidic residues" evidence="5">
    <location>
        <begin position="1934"/>
        <end position="1945"/>
    </location>
</feature>
<feature type="compositionally biased region" description="Polar residues" evidence="5">
    <location>
        <begin position="528"/>
        <end position="550"/>
    </location>
</feature>
<evidence type="ECO:0000256" key="1">
    <source>
        <dbReference type="ARBA" id="ARBA00010140"/>
    </source>
</evidence>
<dbReference type="SUPFAM" id="SSF158702">
    <property type="entry name" value="Sec63 N-terminal domain-like"/>
    <property type="match status" value="1"/>
</dbReference>
<evidence type="ECO:0000256" key="5">
    <source>
        <dbReference type="SAM" id="MobiDB-lite"/>
    </source>
</evidence>
<feature type="region of interest" description="Disordered" evidence="5">
    <location>
        <begin position="783"/>
        <end position="825"/>
    </location>
</feature>
<gene>
    <name evidence="9" type="ORF">PSHT_08116</name>
</gene>
<evidence type="ECO:0000313" key="9">
    <source>
        <dbReference type="EMBL" id="POW12367.1"/>
    </source>
</evidence>
<comment type="similarity">
    <text evidence="1">Belongs to the helicase family. SKI2 subfamily.</text>
</comment>
<evidence type="ECO:0000256" key="6">
    <source>
        <dbReference type="SAM" id="Phobius"/>
    </source>
</evidence>
<dbReference type="InterPro" id="IPR004179">
    <property type="entry name" value="Sec63-dom"/>
</dbReference>
<evidence type="ECO:0008006" key="11">
    <source>
        <dbReference type="Google" id="ProtNLM"/>
    </source>
</evidence>
<feature type="region of interest" description="Disordered" evidence="5">
    <location>
        <begin position="1753"/>
        <end position="1808"/>
    </location>
</feature>
<feature type="compositionally biased region" description="Basic and acidic residues" evidence="5">
    <location>
        <begin position="1835"/>
        <end position="1844"/>
    </location>
</feature>
<feature type="compositionally biased region" description="Polar residues" evidence="5">
    <location>
        <begin position="2030"/>
        <end position="2059"/>
    </location>
</feature>
<feature type="compositionally biased region" description="Polar residues" evidence="5">
    <location>
        <begin position="389"/>
        <end position="403"/>
    </location>
</feature>
<feature type="compositionally biased region" description="Polar residues" evidence="5">
    <location>
        <begin position="335"/>
        <end position="355"/>
    </location>
</feature>
<dbReference type="InterPro" id="IPR036388">
    <property type="entry name" value="WH-like_DNA-bd_sf"/>
</dbReference>
<feature type="compositionally biased region" description="Polar residues" evidence="5">
    <location>
        <begin position="27"/>
        <end position="44"/>
    </location>
</feature>
<dbReference type="Gene3D" id="1.10.3380.10">
    <property type="entry name" value="Sec63 N-terminal domain-like domain"/>
    <property type="match status" value="1"/>
</dbReference>
<keyword evidence="10" id="KW-1185">Reference proteome</keyword>
<proteinExistence type="inferred from homology"/>
<dbReference type="Pfam" id="PF02889">
    <property type="entry name" value="Sec63"/>
    <property type="match status" value="1"/>
</dbReference>
<dbReference type="InterPro" id="IPR011545">
    <property type="entry name" value="DEAD/DEAH_box_helicase_dom"/>
</dbReference>
<keyword evidence="6" id="KW-0812">Transmembrane</keyword>
<dbReference type="EMBL" id="PKSM01000104">
    <property type="protein sequence ID" value="POW12367.1"/>
    <property type="molecule type" value="Genomic_DNA"/>
</dbReference>
<dbReference type="SUPFAM" id="SSF46785">
    <property type="entry name" value="Winged helix' DNA-binding domain"/>
    <property type="match status" value="1"/>
</dbReference>
<protein>
    <recommendedName>
        <fullName evidence="11">ATP-dependent DNA helicase MER3</fullName>
    </recommendedName>
</protein>
<dbReference type="Proteomes" id="UP000238274">
    <property type="component" value="Unassembled WGS sequence"/>
</dbReference>
<feature type="compositionally biased region" description="Polar residues" evidence="5">
    <location>
        <begin position="1845"/>
        <end position="1867"/>
    </location>
</feature>
<evidence type="ECO:0000259" key="8">
    <source>
        <dbReference type="PROSITE" id="PS51194"/>
    </source>
</evidence>
<accession>A0A2S4VS52</accession>
<feature type="compositionally biased region" description="Polar residues" evidence="5">
    <location>
        <begin position="1762"/>
        <end position="1772"/>
    </location>
</feature>
<feature type="compositionally biased region" description="Basic and acidic residues" evidence="5">
    <location>
        <begin position="2142"/>
        <end position="2159"/>
    </location>
</feature>
<keyword evidence="6" id="KW-0472">Membrane</keyword>
<feature type="coiled-coil region" evidence="4">
    <location>
        <begin position="120"/>
        <end position="147"/>
    </location>
</feature>
<feature type="region of interest" description="Disordered" evidence="5">
    <location>
        <begin position="640"/>
        <end position="677"/>
    </location>
</feature>